<evidence type="ECO:0000313" key="8">
    <source>
        <dbReference type="EMBL" id="PVD22252.1"/>
    </source>
</evidence>
<protein>
    <recommendedName>
        <fullName evidence="7">Enoyl reductase (ER) domain-containing protein</fullName>
    </recommendedName>
</protein>
<dbReference type="FunFam" id="3.40.50.720:FF:000244">
    <property type="entry name" value="quinone oxidoreductase"/>
    <property type="match status" value="1"/>
</dbReference>
<gene>
    <name evidence="8" type="ORF">C0Q70_18060</name>
</gene>
<name>A0A2T7NM74_POMCA</name>
<dbReference type="PANTHER" id="PTHR44154">
    <property type="entry name" value="QUINONE OXIDOREDUCTASE"/>
    <property type="match status" value="1"/>
</dbReference>
<keyword evidence="6" id="KW-0007">Acetylation</keyword>
<dbReference type="InterPro" id="IPR011032">
    <property type="entry name" value="GroES-like_sf"/>
</dbReference>
<proteinExistence type="inferred from homology"/>
<dbReference type="AlphaFoldDB" id="A0A2T7NM74"/>
<evidence type="ECO:0000256" key="1">
    <source>
        <dbReference type="ARBA" id="ARBA00004496"/>
    </source>
</evidence>
<dbReference type="STRING" id="400727.A0A2T7NM74"/>
<dbReference type="GO" id="GO:0005829">
    <property type="term" value="C:cytosol"/>
    <property type="evidence" value="ECO:0007669"/>
    <property type="project" value="TreeGrafter"/>
</dbReference>
<dbReference type="GO" id="GO:0003960">
    <property type="term" value="F:quinone reductase (NADPH) activity"/>
    <property type="evidence" value="ECO:0007669"/>
    <property type="project" value="TreeGrafter"/>
</dbReference>
<dbReference type="SUPFAM" id="SSF51735">
    <property type="entry name" value="NAD(P)-binding Rossmann-fold domains"/>
    <property type="match status" value="1"/>
</dbReference>
<dbReference type="InterPro" id="IPR013149">
    <property type="entry name" value="ADH-like_C"/>
</dbReference>
<keyword evidence="4" id="KW-0521">NADP</keyword>
<dbReference type="GO" id="GO:0003730">
    <property type="term" value="F:mRNA 3'-UTR binding"/>
    <property type="evidence" value="ECO:0007669"/>
    <property type="project" value="TreeGrafter"/>
</dbReference>
<dbReference type="Pfam" id="PF00107">
    <property type="entry name" value="ADH_zinc_N"/>
    <property type="match status" value="1"/>
</dbReference>
<dbReference type="InterPro" id="IPR020843">
    <property type="entry name" value="ER"/>
</dbReference>
<dbReference type="Proteomes" id="UP000245119">
    <property type="component" value="Linkage Group LG11"/>
</dbReference>
<dbReference type="InterPro" id="IPR036291">
    <property type="entry name" value="NAD(P)-bd_dom_sf"/>
</dbReference>
<dbReference type="EMBL" id="PZQS01000011">
    <property type="protein sequence ID" value="PVD22252.1"/>
    <property type="molecule type" value="Genomic_DNA"/>
</dbReference>
<comment type="subcellular location">
    <subcellularLocation>
        <location evidence="1">Cytoplasm</location>
    </subcellularLocation>
</comment>
<accession>A0A2T7NM74</accession>
<dbReference type="Pfam" id="PF08240">
    <property type="entry name" value="ADH_N"/>
    <property type="match status" value="1"/>
</dbReference>
<organism evidence="8 9">
    <name type="scientific">Pomacea canaliculata</name>
    <name type="common">Golden apple snail</name>
    <dbReference type="NCBI Taxonomy" id="400727"/>
    <lineage>
        <taxon>Eukaryota</taxon>
        <taxon>Metazoa</taxon>
        <taxon>Spiralia</taxon>
        <taxon>Lophotrochozoa</taxon>
        <taxon>Mollusca</taxon>
        <taxon>Gastropoda</taxon>
        <taxon>Caenogastropoda</taxon>
        <taxon>Architaenioglossa</taxon>
        <taxon>Ampullarioidea</taxon>
        <taxon>Ampullariidae</taxon>
        <taxon>Pomacea</taxon>
    </lineage>
</organism>
<evidence type="ECO:0000256" key="3">
    <source>
        <dbReference type="ARBA" id="ARBA00022490"/>
    </source>
</evidence>
<dbReference type="InterPro" id="IPR051603">
    <property type="entry name" value="Zinc-ADH_QOR/CCCR"/>
</dbReference>
<feature type="domain" description="Enoyl reductase (ER)" evidence="7">
    <location>
        <begin position="10"/>
        <end position="319"/>
    </location>
</feature>
<dbReference type="InterPro" id="IPR013154">
    <property type="entry name" value="ADH-like_N"/>
</dbReference>
<keyword evidence="9" id="KW-1185">Reference proteome</keyword>
<dbReference type="SMART" id="SM00829">
    <property type="entry name" value="PKS_ER"/>
    <property type="match status" value="1"/>
</dbReference>
<evidence type="ECO:0000256" key="5">
    <source>
        <dbReference type="ARBA" id="ARBA00022884"/>
    </source>
</evidence>
<evidence type="ECO:0000256" key="4">
    <source>
        <dbReference type="ARBA" id="ARBA00022857"/>
    </source>
</evidence>
<evidence type="ECO:0000259" key="7">
    <source>
        <dbReference type="SMART" id="SM00829"/>
    </source>
</evidence>
<evidence type="ECO:0000256" key="6">
    <source>
        <dbReference type="ARBA" id="ARBA00022990"/>
    </source>
</evidence>
<dbReference type="OMA" id="KGMTAHY"/>
<comment type="caution">
    <text evidence="8">The sequence shown here is derived from an EMBL/GenBank/DDBJ whole genome shotgun (WGS) entry which is preliminary data.</text>
</comment>
<reference evidence="8 9" key="1">
    <citation type="submission" date="2018-04" db="EMBL/GenBank/DDBJ databases">
        <title>The genome of golden apple snail Pomacea canaliculata provides insight into stress tolerance and invasive adaptation.</title>
        <authorList>
            <person name="Liu C."/>
            <person name="Liu B."/>
            <person name="Ren Y."/>
            <person name="Zhang Y."/>
            <person name="Wang H."/>
            <person name="Li S."/>
            <person name="Jiang F."/>
            <person name="Yin L."/>
            <person name="Zhang G."/>
            <person name="Qian W."/>
            <person name="Fan W."/>
        </authorList>
    </citation>
    <scope>NUCLEOTIDE SEQUENCE [LARGE SCALE GENOMIC DNA]</scope>
    <source>
        <strain evidence="8">SZHN2017</strain>
        <tissue evidence="8">Muscle</tissue>
    </source>
</reference>
<evidence type="ECO:0000313" key="9">
    <source>
        <dbReference type="Proteomes" id="UP000245119"/>
    </source>
</evidence>
<dbReference type="OrthoDB" id="3941538at2759"/>
<dbReference type="Gene3D" id="3.40.50.720">
    <property type="entry name" value="NAD(P)-binding Rossmann-like Domain"/>
    <property type="match status" value="1"/>
</dbReference>
<dbReference type="GO" id="GO:0070402">
    <property type="term" value="F:NADPH binding"/>
    <property type="evidence" value="ECO:0007669"/>
    <property type="project" value="TreeGrafter"/>
</dbReference>
<comment type="similarity">
    <text evidence="2">Belongs to the zinc-containing alcohol dehydrogenase family. Quinone oxidoreductase subfamily.</text>
</comment>
<dbReference type="CDD" id="cd08253">
    <property type="entry name" value="zeta_crystallin"/>
    <property type="match status" value="1"/>
</dbReference>
<sequence>MKAIRVHEWGGPEVLKLENVPIPIPKDTEVLIKVKASGVNPVDTYIRNGTYARKPNLPYIPGSDAAGIVEAVGEKVTKFKKGDRAYSVRSVSGAYSEYAVSDALFTGHLGDKLTFSQGAAVGVPYYTAYRSLVHTAKVKPAETVLIHGASGAVGLASVQIAKAMGLRVLGTAGTPEGLQLVKDNGAVEAFNHREEGYTEKILEATEGQGPDVILEMLSNVNLQRDLEIIKQKGRVVVIGCRGTIEINPRLTMAKESQILGMMLPGATEPEWQEMHAYVEAGMEIGWLQPHVGKEYPLEQAAQAQIDVINNSGTLGKLVLTF</sequence>
<evidence type="ECO:0000256" key="2">
    <source>
        <dbReference type="ARBA" id="ARBA00010371"/>
    </source>
</evidence>
<dbReference type="SUPFAM" id="SSF50129">
    <property type="entry name" value="GroES-like"/>
    <property type="match status" value="1"/>
</dbReference>
<dbReference type="FunFam" id="3.90.180.10:FF:000016">
    <property type="entry name" value="Quinone oxidoreductase"/>
    <property type="match status" value="1"/>
</dbReference>
<dbReference type="PANTHER" id="PTHR44154:SF1">
    <property type="entry name" value="QUINONE OXIDOREDUCTASE"/>
    <property type="match status" value="1"/>
</dbReference>
<dbReference type="Gene3D" id="3.90.180.10">
    <property type="entry name" value="Medium-chain alcohol dehydrogenases, catalytic domain"/>
    <property type="match status" value="1"/>
</dbReference>
<keyword evidence="3" id="KW-0963">Cytoplasm</keyword>
<keyword evidence="5" id="KW-0694">RNA-binding</keyword>